<evidence type="ECO:0000313" key="3">
    <source>
        <dbReference type="WBParaSite" id="HPLM_0001829901-mRNA-1"/>
    </source>
</evidence>
<sequence>MCAVQYAYHGKQRLNVHISNCVNVVLSCTPFSFSNEPNLMEYLDNRLDTVVSTLNLDYVLDNALYITLLSGK</sequence>
<accession>A0A0N4X1T7</accession>
<evidence type="ECO:0000313" key="2">
    <source>
        <dbReference type="Proteomes" id="UP000268014"/>
    </source>
</evidence>
<reference evidence="1 2" key="2">
    <citation type="submission" date="2018-11" db="EMBL/GenBank/DDBJ databases">
        <authorList>
            <consortium name="Pathogen Informatics"/>
        </authorList>
    </citation>
    <scope>NUCLEOTIDE SEQUENCE [LARGE SCALE GENOMIC DNA]</scope>
    <source>
        <strain evidence="1 2">MHpl1</strain>
    </source>
</reference>
<dbReference type="Proteomes" id="UP000268014">
    <property type="component" value="Unassembled WGS sequence"/>
</dbReference>
<gene>
    <name evidence="1" type="ORF">HPLM_LOCUS18291</name>
</gene>
<dbReference type="WBParaSite" id="HPLM_0001829901-mRNA-1">
    <property type="protein sequence ID" value="HPLM_0001829901-mRNA-1"/>
    <property type="gene ID" value="HPLM_0001829901"/>
</dbReference>
<protein>
    <submittedName>
        <fullName evidence="1 3">Uncharacterized protein</fullName>
    </submittedName>
</protein>
<name>A0A0N4X1T7_HAEPC</name>
<proteinExistence type="predicted"/>
<dbReference type="AlphaFoldDB" id="A0A0N4X1T7"/>
<evidence type="ECO:0000313" key="1">
    <source>
        <dbReference type="EMBL" id="VDO70168.1"/>
    </source>
</evidence>
<keyword evidence="2" id="KW-1185">Reference proteome</keyword>
<reference evidence="3" key="1">
    <citation type="submission" date="2017-02" db="UniProtKB">
        <authorList>
            <consortium name="WormBaseParasite"/>
        </authorList>
    </citation>
    <scope>IDENTIFICATION</scope>
</reference>
<dbReference type="EMBL" id="UZAF01020463">
    <property type="protein sequence ID" value="VDO70168.1"/>
    <property type="molecule type" value="Genomic_DNA"/>
</dbReference>
<organism evidence="3">
    <name type="scientific">Haemonchus placei</name>
    <name type="common">Barber's pole worm</name>
    <dbReference type="NCBI Taxonomy" id="6290"/>
    <lineage>
        <taxon>Eukaryota</taxon>
        <taxon>Metazoa</taxon>
        <taxon>Ecdysozoa</taxon>
        <taxon>Nematoda</taxon>
        <taxon>Chromadorea</taxon>
        <taxon>Rhabditida</taxon>
        <taxon>Rhabditina</taxon>
        <taxon>Rhabditomorpha</taxon>
        <taxon>Strongyloidea</taxon>
        <taxon>Trichostrongylidae</taxon>
        <taxon>Haemonchus</taxon>
    </lineage>
</organism>